<reference evidence="1" key="2">
    <citation type="journal article" date="2022" name="New Phytol.">
        <title>Evolutionary transition to the ectomycorrhizal habit in the genomes of a hyperdiverse lineage of mushroom-forming fungi.</title>
        <authorList>
            <person name="Looney B."/>
            <person name="Miyauchi S."/>
            <person name="Morin E."/>
            <person name="Drula E."/>
            <person name="Courty P.E."/>
            <person name="Kohler A."/>
            <person name="Kuo A."/>
            <person name="LaButti K."/>
            <person name="Pangilinan J."/>
            <person name="Lipzen A."/>
            <person name="Riley R."/>
            <person name="Andreopoulos W."/>
            <person name="He G."/>
            <person name="Johnson J."/>
            <person name="Nolan M."/>
            <person name="Tritt A."/>
            <person name="Barry K.W."/>
            <person name="Grigoriev I.V."/>
            <person name="Nagy L.G."/>
            <person name="Hibbett D."/>
            <person name="Henrissat B."/>
            <person name="Matheny P.B."/>
            <person name="Labbe J."/>
            <person name="Martin F.M."/>
        </authorList>
    </citation>
    <scope>NUCLEOTIDE SEQUENCE</scope>
    <source>
        <strain evidence="1">HHB10654</strain>
    </source>
</reference>
<proteinExistence type="predicted"/>
<reference evidence="1" key="1">
    <citation type="submission" date="2021-03" db="EMBL/GenBank/DDBJ databases">
        <authorList>
            <consortium name="DOE Joint Genome Institute"/>
            <person name="Ahrendt S."/>
            <person name="Looney B.P."/>
            <person name="Miyauchi S."/>
            <person name="Morin E."/>
            <person name="Drula E."/>
            <person name="Courty P.E."/>
            <person name="Chicoki N."/>
            <person name="Fauchery L."/>
            <person name="Kohler A."/>
            <person name="Kuo A."/>
            <person name="Labutti K."/>
            <person name="Pangilinan J."/>
            <person name="Lipzen A."/>
            <person name="Riley R."/>
            <person name="Andreopoulos W."/>
            <person name="He G."/>
            <person name="Johnson J."/>
            <person name="Barry K.W."/>
            <person name="Grigoriev I.V."/>
            <person name="Nagy L."/>
            <person name="Hibbett D."/>
            <person name="Henrissat B."/>
            <person name="Matheny P.B."/>
            <person name="Labbe J."/>
            <person name="Martin F."/>
        </authorList>
    </citation>
    <scope>NUCLEOTIDE SEQUENCE</scope>
    <source>
        <strain evidence="1">HHB10654</strain>
    </source>
</reference>
<comment type="caution">
    <text evidence="1">The sequence shown here is derived from an EMBL/GenBank/DDBJ whole genome shotgun (WGS) entry which is preliminary data.</text>
</comment>
<dbReference type="Proteomes" id="UP000814140">
    <property type="component" value="Unassembled WGS sequence"/>
</dbReference>
<organism evidence="1 2">
    <name type="scientific">Artomyces pyxidatus</name>
    <dbReference type="NCBI Taxonomy" id="48021"/>
    <lineage>
        <taxon>Eukaryota</taxon>
        <taxon>Fungi</taxon>
        <taxon>Dikarya</taxon>
        <taxon>Basidiomycota</taxon>
        <taxon>Agaricomycotina</taxon>
        <taxon>Agaricomycetes</taxon>
        <taxon>Russulales</taxon>
        <taxon>Auriscalpiaceae</taxon>
        <taxon>Artomyces</taxon>
    </lineage>
</organism>
<gene>
    <name evidence="1" type="ORF">BV25DRAFT_1989808</name>
</gene>
<sequence>MSVPVVNLGVSYETEKEKIADFLNTFVGTASHDVTDGIADMDLGDEDEDAPGQRTKGLKYMSQLQRIANRDQQMLVIDLEDIVKHEKTVAELVSRIRTNARRYVTLFNEVVDQLMPVPTKDISEQDEVIDIIMHQRRERNEQIEGGQDGFPIHLLRRYNLYFQPLLSDVAMAVREVKGVHLGRLITVRGIVTRVSEVKPLLLVNAYTCDVCGSETFQEISNKQFTPIVDCQNENECKRNGIHGSLHMQTRACRFSPFQEVKIQEMADQVPVGHIPRSMTVHVSGNLTRTMNPGDVVHLGGIFLPIPYTGFQAIRAGLLTDTYLEAHHIHQLKKQYNELETTREMAAAIDELRDDPDLYNKLAFSIAPEIYGHVDVKKALLLLLVGGVTKQMGDGMKIRGDLNVCLMGDPGVAKSQLLKYISKVAPRGVYTTGKGSSGVGLTAAVMRDPVTDEMVLEGGALVLADNGICCIDEFDKMEESDRTAIHEVMEQQTISISKAGISTTLNARTSILAAANPLYGRYNPKVSPVENINLPAALLSRFDLLFLMLDKPSRDDDERLAQHVTYVHMHNQHPELEFEPIDPVMMRHYIALARQRRPTVPHEVSSYVVDSYVRLRKLSKEEEKQDKSHTYTSARTLLAVLRLAQALARLRFADEVLIEDVDEALRLMEVSKESLNDDEDESRDQDRSDTSKIYRLILELARNPEQAKKAGPKARRSRRLGKGPGGERDYMDDSDEEGEVGVLSMVDIRGRITAAGFTETQLIETIQEYENINVWARIANGSKLQFND</sequence>
<protein>
    <submittedName>
        <fullName evidence="1">MCM-domain-containing protein</fullName>
    </submittedName>
</protein>
<name>A0ACB8T6N2_9AGAM</name>
<dbReference type="EMBL" id="MU277198">
    <property type="protein sequence ID" value="KAI0064524.1"/>
    <property type="molecule type" value="Genomic_DNA"/>
</dbReference>
<accession>A0ACB8T6N2</accession>
<evidence type="ECO:0000313" key="1">
    <source>
        <dbReference type="EMBL" id="KAI0064524.1"/>
    </source>
</evidence>
<keyword evidence="2" id="KW-1185">Reference proteome</keyword>
<evidence type="ECO:0000313" key="2">
    <source>
        <dbReference type="Proteomes" id="UP000814140"/>
    </source>
</evidence>